<dbReference type="PANTHER" id="PTHR23504">
    <property type="entry name" value="MAJOR FACILITATOR SUPERFAMILY DOMAIN-CONTAINING PROTEIN 10"/>
    <property type="match status" value="1"/>
</dbReference>
<feature type="transmembrane region" description="Helical" evidence="7">
    <location>
        <begin position="280"/>
        <end position="299"/>
    </location>
</feature>
<feature type="transmembrane region" description="Helical" evidence="7">
    <location>
        <begin position="250"/>
        <end position="268"/>
    </location>
</feature>
<dbReference type="InterPro" id="IPR001958">
    <property type="entry name" value="Tet-R_TetA/multi-R_MdtG-like"/>
</dbReference>
<dbReference type="GO" id="GO:0022857">
    <property type="term" value="F:transmembrane transporter activity"/>
    <property type="evidence" value="ECO:0007669"/>
    <property type="project" value="InterPro"/>
</dbReference>
<name>A0A136KJF6_9BACT</name>
<evidence type="ECO:0000256" key="4">
    <source>
        <dbReference type="ARBA" id="ARBA00022692"/>
    </source>
</evidence>
<dbReference type="SUPFAM" id="SSF103473">
    <property type="entry name" value="MFS general substrate transporter"/>
    <property type="match status" value="1"/>
</dbReference>
<dbReference type="InterPro" id="IPR020846">
    <property type="entry name" value="MFS_dom"/>
</dbReference>
<evidence type="ECO:0000256" key="5">
    <source>
        <dbReference type="ARBA" id="ARBA00022989"/>
    </source>
</evidence>
<gene>
    <name evidence="9" type="primary">tetA</name>
    <name evidence="9" type="ORF">UZ20_WS6002000460</name>
</gene>
<keyword evidence="4 7" id="KW-0812">Transmembrane</keyword>
<dbReference type="AlphaFoldDB" id="A0A136KJF6"/>
<evidence type="ECO:0000256" key="1">
    <source>
        <dbReference type="ARBA" id="ARBA00004141"/>
    </source>
</evidence>
<feature type="transmembrane region" description="Helical" evidence="7">
    <location>
        <begin position="134"/>
        <end position="157"/>
    </location>
</feature>
<dbReference type="STRING" id="1617427.UZ20_WS6002000460"/>
<dbReference type="Pfam" id="PF07690">
    <property type="entry name" value="MFS_1"/>
    <property type="match status" value="2"/>
</dbReference>
<dbReference type="GO" id="GO:0016020">
    <property type="term" value="C:membrane"/>
    <property type="evidence" value="ECO:0007669"/>
    <property type="project" value="UniProtKB-SubCell"/>
</dbReference>
<dbReference type="InterPro" id="IPR011701">
    <property type="entry name" value="MFS"/>
</dbReference>
<feature type="domain" description="Major facilitator superfamily (MFS) profile" evidence="8">
    <location>
        <begin position="11"/>
        <end position="413"/>
    </location>
</feature>
<keyword evidence="3" id="KW-0813">Transport</keyword>
<organism evidence="9 10">
    <name type="scientific">candidate division WS6 bacterium OLB21</name>
    <dbReference type="NCBI Taxonomy" id="1617427"/>
    <lineage>
        <taxon>Bacteria</taxon>
        <taxon>Candidatus Dojkabacteria</taxon>
    </lineage>
</organism>
<evidence type="ECO:0000256" key="7">
    <source>
        <dbReference type="SAM" id="Phobius"/>
    </source>
</evidence>
<comment type="similarity">
    <text evidence="2">Belongs to the major facilitator superfamily. TCR/Tet family.</text>
</comment>
<reference evidence="9 10" key="1">
    <citation type="submission" date="2015-02" db="EMBL/GenBank/DDBJ databases">
        <title>Improved understanding of the partial-nitritation anammox process through 23 genomes representing the majority of the microbial community.</title>
        <authorList>
            <person name="Speth D.R."/>
            <person name="In T Zandt M."/>
            <person name="Guerrero Cruz S."/>
            <person name="Jetten M.S."/>
            <person name="Dutilh B.E."/>
        </authorList>
    </citation>
    <scope>NUCLEOTIDE SEQUENCE [LARGE SCALE GENOMIC DNA]</scope>
    <source>
        <strain evidence="9">OLB21</strain>
    </source>
</reference>
<evidence type="ECO:0000256" key="3">
    <source>
        <dbReference type="ARBA" id="ARBA00022448"/>
    </source>
</evidence>
<evidence type="ECO:0000256" key="6">
    <source>
        <dbReference type="ARBA" id="ARBA00023136"/>
    </source>
</evidence>
<comment type="subcellular location">
    <subcellularLocation>
        <location evidence="1">Membrane</location>
        <topology evidence="1">Multi-pass membrane protein</topology>
    </subcellularLocation>
</comment>
<dbReference type="PANTHER" id="PTHR23504:SF15">
    <property type="entry name" value="MAJOR FACILITATOR SUPERFAMILY (MFS) PROFILE DOMAIN-CONTAINING PROTEIN"/>
    <property type="match status" value="1"/>
</dbReference>
<keyword evidence="6 7" id="KW-0472">Membrane</keyword>
<dbReference type="Gene3D" id="1.20.1250.20">
    <property type="entry name" value="MFS general substrate transporter like domains"/>
    <property type="match status" value="1"/>
</dbReference>
<keyword evidence="5 7" id="KW-1133">Transmembrane helix</keyword>
<comment type="caution">
    <text evidence="9">The sequence shown here is derived from an EMBL/GenBank/DDBJ whole genome shotgun (WGS) entry which is preliminary data.</text>
</comment>
<feature type="transmembrane region" description="Helical" evidence="7">
    <location>
        <begin position="77"/>
        <end position="95"/>
    </location>
</feature>
<feature type="transmembrane region" description="Helical" evidence="7">
    <location>
        <begin position="217"/>
        <end position="238"/>
    </location>
</feature>
<feature type="transmembrane region" description="Helical" evidence="7">
    <location>
        <begin position="163"/>
        <end position="183"/>
    </location>
</feature>
<dbReference type="PROSITE" id="PS00216">
    <property type="entry name" value="SUGAR_TRANSPORT_1"/>
    <property type="match status" value="1"/>
</dbReference>
<protein>
    <submittedName>
        <fullName evidence="9">Tetracycline resistance protein, class B</fullName>
    </submittedName>
</protein>
<accession>A0A136KJF6</accession>
<evidence type="ECO:0000259" key="8">
    <source>
        <dbReference type="PROSITE" id="PS50850"/>
    </source>
</evidence>
<dbReference type="CDD" id="cd17330">
    <property type="entry name" value="MFS_SLC46_TetA_like"/>
    <property type="match status" value="1"/>
</dbReference>
<feature type="transmembrane region" description="Helical" evidence="7">
    <location>
        <begin position="389"/>
        <end position="409"/>
    </location>
</feature>
<dbReference type="EMBL" id="JYPD01000015">
    <property type="protein sequence ID" value="KXK09552.1"/>
    <property type="molecule type" value="Genomic_DNA"/>
</dbReference>
<evidence type="ECO:0000313" key="9">
    <source>
        <dbReference type="EMBL" id="KXK09552.1"/>
    </source>
</evidence>
<sequence>MSLNTKSNKRNLLIVGLISFLNALTFAAIIPIIYSYAASFGLNDTLIGLLFGSFAFAQFFATPVIGRLSDKYGRKPLLVISLLGTFIANVIQAFAGSAWVLFLARMLDGITGGNNSVAQAVISDSTEQKDRPMGFAIFGASFGLGFLFGPVIALAIMPYGNNYVFLFSALIALLAAILTAVFLPETNLTRETKKLDLFDTLFLQIYKGFKMPIVRDILIINLITSLSLSVFQIAFQPYIKVNFGLGEEHISYVLILSGIVNILFLPLVKIFTNKFGLYKLLNLTFLFRALNFAILALLVDQSVFWLMMVVFAFVNLFSRPIITSLLTRNVKSEDQGVAIGVSESMFSLGLAVGPAIFAFVNLPLQEGFTFLQIPLITDMLIDLAKNYTLSFYAIAIISVIAWFYVLWFLRRIKYSKSGNNDF</sequence>
<dbReference type="InterPro" id="IPR005829">
    <property type="entry name" value="Sugar_transporter_CS"/>
</dbReference>
<evidence type="ECO:0000256" key="2">
    <source>
        <dbReference type="ARBA" id="ARBA00007520"/>
    </source>
</evidence>
<dbReference type="PRINTS" id="PR01035">
    <property type="entry name" value="TCRTETA"/>
</dbReference>
<feature type="transmembrane region" description="Helical" evidence="7">
    <location>
        <begin position="338"/>
        <end position="360"/>
    </location>
</feature>
<evidence type="ECO:0000313" key="10">
    <source>
        <dbReference type="Proteomes" id="UP000070449"/>
    </source>
</evidence>
<dbReference type="Proteomes" id="UP000070449">
    <property type="component" value="Unassembled WGS sequence"/>
</dbReference>
<dbReference type="PROSITE" id="PS50850">
    <property type="entry name" value="MFS"/>
    <property type="match status" value="1"/>
</dbReference>
<feature type="transmembrane region" description="Helical" evidence="7">
    <location>
        <begin position="305"/>
        <end position="326"/>
    </location>
</feature>
<dbReference type="InterPro" id="IPR036259">
    <property type="entry name" value="MFS_trans_sf"/>
</dbReference>
<proteinExistence type="inferred from homology"/>
<feature type="transmembrane region" description="Helical" evidence="7">
    <location>
        <begin position="12"/>
        <end position="34"/>
    </location>
</feature>